<evidence type="ECO:0000313" key="5">
    <source>
        <dbReference type="Proteomes" id="UP000662783"/>
    </source>
</evidence>
<evidence type="ECO:0000256" key="2">
    <source>
        <dbReference type="ARBA" id="ARBA00023295"/>
    </source>
</evidence>
<dbReference type="InterPro" id="IPR025300">
    <property type="entry name" value="BetaGal_jelly_roll_dom"/>
</dbReference>
<gene>
    <name evidence="4" type="ORF">JR347_15645</name>
</gene>
<dbReference type="Proteomes" id="UP000662783">
    <property type="component" value="Chromosome"/>
</dbReference>
<dbReference type="AlphaFoldDB" id="A0A975A097"/>
<dbReference type="GO" id="GO:0004553">
    <property type="term" value="F:hydrolase activity, hydrolyzing O-glycosyl compounds"/>
    <property type="evidence" value="ECO:0007669"/>
    <property type="project" value="UniProtKB-ARBA"/>
</dbReference>
<dbReference type="EMBL" id="CP070608">
    <property type="protein sequence ID" value="QSE97011.1"/>
    <property type="molecule type" value="Genomic_DNA"/>
</dbReference>
<accession>A0A975A097</accession>
<keyword evidence="1" id="KW-0378">Hydrolase</keyword>
<dbReference type="RefSeq" id="WP_205721524.1">
    <property type="nucleotide sequence ID" value="NZ_CP070608.1"/>
</dbReference>
<proteinExistence type="predicted"/>
<reference evidence="4" key="1">
    <citation type="submission" date="2021-02" db="EMBL/GenBank/DDBJ databases">
        <title>Fulvivirga sp. S481 isolated from sea water.</title>
        <authorList>
            <person name="Bae S.S."/>
            <person name="Baek K."/>
        </authorList>
    </citation>
    <scope>NUCLEOTIDE SEQUENCE</scope>
    <source>
        <strain evidence="4">S481</strain>
    </source>
</reference>
<dbReference type="Gene3D" id="2.60.120.260">
    <property type="entry name" value="Galactose-binding domain-like"/>
    <property type="match status" value="2"/>
</dbReference>
<feature type="domain" description="Beta-galactosidase jelly roll" evidence="3">
    <location>
        <begin position="50"/>
        <end position="134"/>
    </location>
</feature>
<dbReference type="PANTHER" id="PTHR42732:SF1">
    <property type="entry name" value="BETA-MANNOSIDASE"/>
    <property type="match status" value="1"/>
</dbReference>
<sequence>MLPQLSNGQLIDLNGRWKFALGDQGNWSSKDFDDSGWESIRVPSPWENQGFHGYDGFAWYRIKFDGSSLPKGVNLFLNMGYVDDADEVYLNGQLIGFSGSMPPNYQSAYNTERKYIIPQNLINYTGENTIAVRVFDATLGGGIMDGKIGIYRVSAGSPILLDLRGIWDFSISESGAKPADNAHWDKINVPSFWEKEGFRRYDGYAWYRKYFDFTPDLENEQLLLILGKIDDFDEVYVNGKLVGRTRDNRHFPHSKSYSEYRIYYLPSTILNKNEPNLIEVQVEDIGLDGGIYEGPIGITTKDRLYRLINK</sequence>
<keyword evidence="2" id="KW-0326">Glycosidase</keyword>
<dbReference type="InterPro" id="IPR008979">
    <property type="entry name" value="Galactose-bd-like_sf"/>
</dbReference>
<feature type="domain" description="Beta-galactosidase jelly roll" evidence="3">
    <location>
        <begin position="178"/>
        <end position="287"/>
    </location>
</feature>
<keyword evidence="5" id="KW-1185">Reference proteome</keyword>
<dbReference type="PANTHER" id="PTHR42732">
    <property type="entry name" value="BETA-GALACTOSIDASE"/>
    <property type="match status" value="1"/>
</dbReference>
<dbReference type="SUPFAM" id="SSF49785">
    <property type="entry name" value="Galactose-binding domain-like"/>
    <property type="match status" value="2"/>
</dbReference>
<evidence type="ECO:0000256" key="1">
    <source>
        <dbReference type="ARBA" id="ARBA00022801"/>
    </source>
</evidence>
<dbReference type="InterPro" id="IPR051913">
    <property type="entry name" value="GH2_Domain-Containing"/>
</dbReference>
<dbReference type="KEGG" id="fuv:JR347_15645"/>
<evidence type="ECO:0000313" key="4">
    <source>
        <dbReference type="EMBL" id="QSE97011.1"/>
    </source>
</evidence>
<protein>
    <submittedName>
        <fullName evidence="4">Beta galactosidase jelly roll domain-containing protein</fullName>
    </submittedName>
</protein>
<evidence type="ECO:0000259" key="3">
    <source>
        <dbReference type="Pfam" id="PF13364"/>
    </source>
</evidence>
<dbReference type="Pfam" id="PF13364">
    <property type="entry name" value="BetaGal_ABD2"/>
    <property type="match status" value="2"/>
</dbReference>
<name>A0A975A097_9BACT</name>
<organism evidence="4 5">
    <name type="scientific">Fulvivirga lutea</name>
    <dbReference type="NCBI Taxonomy" id="2810512"/>
    <lineage>
        <taxon>Bacteria</taxon>
        <taxon>Pseudomonadati</taxon>
        <taxon>Bacteroidota</taxon>
        <taxon>Cytophagia</taxon>
        <taxon>Cytophagales</taxon>
        <taxon>Fulvivirgaceae</taxon>
        <taxon>Fulvivirga</taxon>
    </lineage>
</organism>